<evidence type="ECO:0000256" key="1">
    <source>
        <dbReference type="SAM" id="MobiDB-lite"/>
    </source>
</evidence>
<dbReference type="InterPro" id="IPR037443">
    <property type="entry name" value="LURAP1"/>
</dbReference>
<dbReference type="RefSeq" id="XP_042560923.1">
    <property type="nucleotide sequence ID" value="XM_042704989.1"/>
</dbReference>
<keyword evidence="2" id="KW-1185">Reference proteome</keyword>
<dbReference type="GeneID" id="122130298"/>
<dbReference type="OrthoDB" id="8911462at2759"/>
<sequence>MEEVINSGTCPELKDLETKLGMRTPESLLRSMREDYSRDERARDTDESLAMILPEGLFEKIKALKLQMGQLRSADVRILRQLLSLHESMEMLRWLQGDRSTLTSLTSSLTGSQSSLGEVANMTHGPGGESPSCCPSTPPGIAHTPCPSPSGATQCSTSFEDSSEISDQAWSTVSRPTAIKALSHEDGPADLTGQTAVLERPNKIDSSKDLPKSDESPQCSGLPHSKVVKGEVMNHNEGSVQHAQEEPELSLGQSEALLGYDTHWCWVESKDDVTFH</sequence>
<protein>
    <submittedName>
        <fullName evidence="3">Leucine rich adaptor protein 1-like</fullName>
    </submittedName>
</protein>
<dbReference type="Pfam" id="PF14854">
    <property type="entry name" value="LURAP"/>
    <property type="match status" value="1"/>
</dbReference>
<dbReference type="Proteomes" id="UP000515152">
    <property type="component" value="Unplaced"/>
</dbReference>
<feature type="region of interest" description="Disordered" evidence="1">
    <location>
        <begin position="200"/>
        <end position="224"/>
    </location>
</feature>
<dbReference type="AlphaFoldDB" id="A0A8M1KF49"/>
<dbReference type="GO" id="GO:0043123">
    <property type="term" value="P:positive regulation of canonical NF-kappaB signal transduction"/>
    <property type="evidence" value="ECO:0007669"/>
    <property type="project" value="InterPro"/>
</dbReference>
<proteinExistence type="predicted"/>
<name>A0A8M1KF49_CLUHA</name>
<reference evidence="3" key="1">
    <citation type="submission" date="2025-08" db="UniProtKB">
        <authorList>
            <consortium name="RefSeq"/>
        </authorList>
    </citation>
    <scope>IDENTIFICATION</scope>
</reference>
<dbReference type="PANTHER" id="PTHR33767:SF2">
    <property type="entry name" value="LEUCINE RICH ADAPTOR PROTEIN 1"/>
    <property type="match status" value="1"/>
</dbReference>
<accession>A0A8M1KF49</accession>
<evidence type="ECO:0000313" key="2">
    <source>
        <dbReference type="Proteomes" id="UP000515152"/>
    </source>
</evidence>
<dbReference type="PANTHER" id="PTHR33767">
    <property type="entry name" value="LEUCINE RICH ADAPTOR PROTEIN 1-LIKE"/>
    <property type="match status" value="1"/>
</dbReference>
<evidence type="ECO:0000313" key="3">
    <source>
        <dbReference type="RefSeq" id="XP_042560923.1"/>
    </source>
</evidence>
<gene>
    <name evidence="3" type="primary">LOC122130298</name>
</gene>
<dbReference type="InterPro" id="IPR039499">
    <property type="entry name" value="LURA1/LRA25"/>
</dbReference>
<dbReference type="KEGG" id="char:122130298"/>
<organism evidence="2 3">
    <name type="scientific">Clupea harengus</name>
    <name type="common">Atlantic herring</name>
    <dbReference type="NCBI Taxonomy" id="7950"/>
    <lineage>
        <taxon>Eukaryota</taxon>
        <taxon>Metazoa</taxon>
        <taxon>Chordata</taxon>
        <taxon>Craniata</taxon>
        <taxon>Vertebrata</taxon>
        <taxon>Euteleostomi</taxon>
        <taxon>Actinopterygii</taxon>
        <taxon>Neopterygii</taxon>
        <taxon>Teleostei</taxon>
        <taxon>Clupei</taxon>
        <taxon>Clupeiformes</taxon>
        <taxon>Clupeoidei</taxon>
        <taxon>Clupeidae</taxon>
        <taxon>Clupea</taxon>
    </lineage>
</organism>
<feature type="compositionally biased region" description="Basic and acidic residues" evidence="1">
    <location>
        <begin position="200"/>
        <end position="215"/>
    </location>
</feature>